<dbReference type="GO" id="GO:0016042">
    <property type="term" value="P:lipid catabolic process"/>
    <property type="evidence" value="ECO:0007669"/>
    <property type="project" value="UniProtKB-KW"/>
</dbReference>
<proteinExistence type="inferred from homology"/>
<evidence type="ECO:0000256" key="8">
    <source>
        <dbReference type="PIRSR" id="PIRSR000862-1"/>
    </source>
</evidence>
<evidence type="ECO:0000313" key="12">
    <source>
        <dbReference type="RefSeq" id="XP_026273472.1"/>
    </source>
</evidence>
<feature type="active site" description="Charge relay system" evidence="8">
    <location>
        <position position="384"/>
    </location>
</feature>
<protein>
    <recommendedName>
        <fullName evidence="7">Lipase</fullName>
    </recommendedName>
</protein>
<accession>A0A6J1RXF9</accession>
<dbReference type="PANTHER" id="PTHR11005">
    <property type="entry name" value="LYSOSOMAL ACID LIPASE-RELATED"/>
    <property type="match status" value="1"/>
</dbReference>
<keyword evidence="3 7" id="KW-0378">Hydrolase</keyword>
<dbReference type="RefSeq" id="XP_026273472.1">
    <property type="nucleotide sequence ID" value="XM_026417687.2"/>
</dbReference>
<dbReference type="OrthoDB" id="9974421at2759"/>
<feature type="active site" description="Nucleophile" evidence="8">
    <location>
        <position position="179"/>
    </location>
</feature>
<keyword evidence="6" id="KW-0325">Glycoprotein</keyword>
<dbReference type="FunFam" id="3.40.50.1820:FF:000021">
    <property type="entry name" value="Lipase"/>
    <property type="match status" value="1"/>
</dbReference>
<evidence type="ECO:0000256" key="4">
    <source>
        <dbReference type="ARBA" id="ARBA00022963"/>
    </source>
</evidence>
<name>A0A6J1RXF9_FRAOC</name>
<evidence type="ECO:0000259" key="10">
    <source>
        <dbReference type="Pfam" id="PF04083"/>
    </source>
</evidence>
<keyword evidence="4 7" id="KW-0442">Lipid degradation</keyword>
<evidence type="ECO:0000256" key="7">
    <source>
        <dbReference type="PIRNR" id="PIRNR000862"/>
    </source>
</evidence>
<gene>
    <name evidence="12" type="primary">LOC113203154</name>
</gene>
<feature type="signal peptide" evidence="9">
    <location>
        <begin position="1"/>
        <end position="18"/>
    </location>
</feature>
<evidence type="ECO:0000256" key="6">
    <source>
        <dbReference type="ARBA" id="ARBA00023180"/>
    </source>
</evidence>
<dbReference type="InterPro" id="IPR025483">
    <property type="entry name" value="Lipase_euk"/>
</dbReference>
<reference evidence="12" key="1">
    <citation type="submission" date="2025-08" db="UniProtKB">
        <authorList>
            <consortium name="RefSeq"/>
        </authorList>
    </citation>
    <scope>IDENTIFICATION</scope>
    <source>
        <tissue evidence="12">Whole organism</tissue>
    </source>
</reference>
<keyword evidence="5" id="KW-0443">Lipid metabolism</keyword>
<dbReference type="Pfam" id="PF04083">
    <property type="entry name" value="Abhydro_lipase"/>
    <property type="match status" value="1"/>
</dbReference>
<evidence type="ECO:0000256" key="3">
    <source>
        <dbReference type="ARBA" id="ARBA00022801"/>
    </source>
</evidence>
<sequence>MLAVLALAALVALSGVSASPTSKVAPWWSHMAAPKSIPVTALAVPVANTTPMIIARYGYPAETHTVRTADGYILEMHRIPNPGKPAIFLQHGVLSCSADWVVLGPSKALAFLLYNAGYDVWMGNFRGNTYSRAHETMSPGDKKFWDFSWHEMGMHDIPAMIDAVLEKSGQKSLIYVGHSQGTTAFFVMSSMRPEYNDKVKAFIAMAPVAFLGKVGSLPLKIISKGVDELEFITKVLGVAEFLPSTSFMSAITTRACADGSWIQSLCTNVLFLIAGFDPEELDTEKLPEIMINVPAGASTKQMVHFGQLINSDKFRQFDHGMLNNLWQYGSIHPPEYPLDKISTRVYLHYADNDLLAVPAGVERLKAAIKNVRLVRRVPHNTYNHLDFLYGRDSVPLIYDQVMDSIREVLEEEQ</sequence>
<dbReference type="Proteomes" id="UP000504606">
    <property type="component" value="Unplaced"/>
</dbReference>
<dbReference type="AlphaFoldDB" id="A0A6J1RXF9"/>
<dbReference type="PIRSF" id="PIRSF000862">
    <property type="entry name" value="Steryl_ester_lip"/>
    <property type="match status" value="1"/>
</dbReference>
<organism evidence="11 12">
    <name type="scientific">Frankliniella occidentalis</name>
    <name type="common">Western flower thrips</name>
    <name type="synonym">Euthrips occidentalis</name>
    <dbReference type="NCBI Taxonomy" id="133901"/>
    <lineage>
        <taxon>Eukaryota</taxon>
        <taxon>Metazoa</taxon>
        <taxon>Ecdysozoa</taxon>
        <taxon>Arthropoda</taxon>
        <taxon>Hexapoda</taxon>
        <taxon>Insecta</taxon>
        <taxon>Pterygota</taxon>
        <taxon>Neoptera</taxon>
        <taxon>Paraneoptera</taxon>
        <taxon>Thysanoptera</taxon>
        <taxon>Terebrantia</taxon>
        <taxon>Thripoidea</taxon>
        <taxon>Thripidae</taxon>
        <taxon>Frankliniella</taxon>
    </lineage>
</organism>
<comment type="similarity">
    <text evidence="1 7">Belongs to the AB hydrolase superfamily. Lipase family.</text>
</comment>
<evidence type="ECO:0000256" key="2">
    <source>
        <dbReference type="ARBA" id="ARBA00022729"/>
    </source>
</evidence>
<feature type="chain" id="PRO_5027040346" description="Lipase" evidence="9">
    <location>
        <begin position="19"/>
        <end position="413"/>
    </location>
</feature>
<dbReference type="SUPFAM" id="SSF53474">
    <property type="entry name" value="alpha/beta-Hydrolases"/>
    <property type="match status" value="1"/>
</dbReference>
<feature type="domain" description="Partial AB-hydrolase lipase" evidence="10">
    <location>
        <begin position="52"/>
        <end position="102"/>
    </location>
</feature>
<dbReference type="GeneID" id="113203154"/>
<keyword evidence="11" id="KW-1185">Reference proteome</keyword>
<evidence type="ECO:0000256" key="1">
    <source>
        <dbReference type="ARBA" id="ARBA00010701"/>
    </source>
</evidence>
<dbReference type="Gene3D" id="3.40.50.1820">
    <property type="entry name" value="alpha/beta hydrolase"/>
    <property type="match status" value="1"/>
</dbReference>
<evidence type="ECO:0000256" key="5">
    <source>
        <dbReference type="ARBA" id="ARBA00023098"/>
    </source>
</evidence>
<evidence type="ECO:0000256" key="9">
    <source>
        <dbReference type="SAM" id="SignalP"/>
    </source>
</evidence>
<dbReference type="InterPro" id="IPR029058">
    <property type="entry name" value="AB_hydrolase_fold"/>
</dbReference>
<feature type="active site" description="Charge relay system" evidence="8">
    <location>
        <position position="353"/>
    </location>
</feature>
<dbReference type="KEGG" id="foc:113203154"/>
<dbReference type="GO" id="GO:0016788">
    <property type="term" value="F:hydrolase activity, acting on ester bonds"/>
    <property type="evidence" value="ECO:0007669"/>
    <property type="project" value="InterPro"/>
</dbReference>
<dbReference type="InterPro" id="IPR006693">
    <property type="entry name" value="AB_hydrolase_lipase"/>
</dbReference>
<keyword evidence="2 9" id="KW-0732">Signal</keyword>
<evidence type="ECO:0000313" key="11">
    <source>
        <dbReference type="Proteomes" id="UP000504606"/>
    </source>
</evidence>